<evidence type="ECO:0000313" key="3">
    <source>
        <dbReference type="Proteomes" id="UP000218231"/>
    </source>
</evidence>
<dbReference type="EMBL" id="LIAE01010739">
    <property type="protein sequence ID" value="PAV55943.1"/>
    <property type="molecule type" value="Genomic_DNA"/>
</dbReference>
<comment type="caution">
    <text evidence="2">The sequence shown here is derived from an EMBL/GenBank/DDBJ whole genome shotgun (WGS) entry which is preliminary data.</text>
</comment>
<accession>A0A2A2J312</accession>
<dbReference type="AlphaFoldDB" id="A0A2A2J312"/>
<feature type="compositionally biased region" description="Pro residues" evidence="1">
    <location>
        <begin position="43"/>
        <end position="56"/>
    </location>
</feature>
<keyword evidence="3" id="KW-1185">Reference proteome</keyword>
<evidence type="ECO:0000313" key="2">
    <source>
        <dbReference type="EMBL" id="PAV55943.1"/>
    </source>
</evidence>
<feature type="compositionally biased region" description="Basic and acidic residues" evidence="1">
    <location>
        <begin position="60"/>
        <end position="71"/>
    </location>
</feature>
<gene>
    <name evidence="2" type="ORF">WR25_06051</name>
</gene>
<name>A0A2A2J312_9BILA</name>
<proteinExistence type="predicted"/>
<dbReference type="Proteomes" id="UP000218231">
    <property type="component" value="Unassembled WGS sequence"/>
</dbReference>
<sequence>MIVSLFSARRLVWFPQRARSRTTPGRLLGSSSNSHPQEESPHSKPPINRPQPPAPGPAIGREEELHDENRNVHPQRKRQKEATGH</sequence>
<reference evidence="2 3" key="1">
    <citation type="journal article" date="2017" name="Curr. Biol.">
        <title>Genome architecture and evolution of a unichromosomal asexual nematode.</title>
        <authorList>
            <person name="Fradin H."/>
            <person name="Zegar C."/>
            <person name="Gutwein M."/>
            <person name="Lucas J."/>
            <person name="Kovtun M."/>
            <person name="Corcoran D."/>
            <person name="Baugh L.R."/>
            <person name="Kiontke K."/>
            <person name="Gunsalus K."/>
            <person name="Fitch D.H."/>
            <person name="Piano F."/>
        </authorList>
    </citation>
    <scope>NUCLEOTIDE SEQUENCE [LARGE SCALE GENOMIC DNA]</scope>
    <source>
        <strain evidence="2">PF1309</strain>
    </source>
</reference>
<feature type="region of interest" description="Disordered" evidence="1">
    <location>
        <begin position="14"/>
        <end position="85"/>
    </location>
</feature>
<protein>
    <submittedName>
        <fullName evidence="2">Uncharacterized protein</fullName>
    </submittedName>
</protein>
<organism evidence="2 3">
    <name type="scientific">Diploscapter pachys</name>
    <dbReference type="NCBI Taxonomy" id="2018661"/>
    <lineage>
        <taxon>Eukaryota</taxon>
        <taxon>Metazoa</taxon>
        <taxon>Ecdysozoa</taxon>
        <taxon>Nematoda</taxon>
        <taxon>Chromadorea</taxon>
        <taxon>Rhabditida</taxon>
        <taxon>Rhabditina</taxon>
        <taxon>Rhabditomorpha</taxon>
        <taxon>Rhabditoidea</taxon>
        <taxon>Rhabditidae</taxon>
        <taxon>Diploscapter</taxon>
    </lineage>
</organism>
<evidence type="ECO:0000256" key="1">
    <source>
        <dbReference type="SAM" id="MobiDB-lite"/>
    </source>
</evidence>